<evidence type="ECO:0000259" key="7">
    <source>
        <dbReference type="SMART" id="SM00148"/>
    </source>
</evidence>
<dbReference type="Proteomes" id="UP000226257">
    <property type="component" value="Unassembled WGS sequence"/>
</dbReference>
<dbReference type="InterPro" id="IPR051057">
    <property type="entry name" value="PI-PLC_domain"/>
</dbReference>
<dbReference type="AlphaFoldDB" id="A0A9X7G4C9"/>
<sequence>MIDTRIKEGKSIVLSEWMRKIPDSWTLAQMSIPGTHDSGTFKIKKMMVRTQDRDFNKQMLMGVRFFDIRGRVTDDNTIVLHHGAVYLKVTLHQFINEARIFLKNYPSETIIMSLKEEYKAMPGAKDSFVDTFEKRYFKDSIFLKKEGNITMGDARGKIVLLRRYTGSKIKGGYSNFRWPDNTTFTSTINGNIKISVQDQYNVTEDKKKDAINNMLIYSATNALDPNHIHINFTSLSGFDAIWRSPYSFASRLNSWTADNVKKLRAKPGWVIMDFVGDEWNPKLYWDVIDSNFNN</sequence>
<evidence type="ECO:0000313" key="9">
    <source>
        <dbReference type="Proteomes" id="UP000226257"/>
    </source>
</evidence>
<keyword evidence="4" id="KW-0442">Lipid degradation</keyword>
<evidence type="ECO:0000256" key="5">
    <source>
        <dbReference type="ARBA" id="ARBA00030474"/>
    </source>
</evidence>
<dbReference type="SUPFAM" id="SSF51695">
    <property type="entry name" value="PLC-like phosphodiesterases"/>
    <property type="match status" value="1"/>
</dbReference>
<reference evidence="8 9" key="1">
    <citation type="submission" date="2017-09" db="EMBL/GenBank/DDBJ databases">
        <title>Large-scale bioinformatics analysis of Bacillus genomes uncovers conserved roles of natural products in bacterial physiology.</title>
        <authorList>
            <consortium name="Agbiome Team Llc"/>
            <person name="Bleich R.M."/>
            <person name="Grubbs K.J."/>
            <person name="Santa Maria K.C."/>
            <person name="Allen S.E."/>
            <person name="Farag S."/>
            <person name="Shank E.A."/>
            <person name="Bowers A."/>
        </authorList>
    </citation>
    <scope>NUCLEOTIDE SEQUENCE [LARGE SCALE GENOMIC DNA]</scope>
    <source>
        <strain evidence="8 9">AFS060282</strain>
    </source>
</reference>
<dbReference type="GO" id="GO:0008081">
    <property type="term" value="F:phosphoric diester hydrolase activity"/>
    <property type="evidence" value="ECO:0007669"/>
    <property type="project" value="InterPro"/>
</dbReference>
<dbReference type="InterPro" id="IPR000909">
    <property type="entry name" value="PLipase_C_PInositol-sp_X_dom"/>
</dbReference>
<proteinExistence type="predicted"/>
<comment type="catalytic activity">
    <reaction evidence="1">
        <text>a 1,2-diacyl-sn-glycero-3-phospho-(1D-myo-inositol) = 1D-myo-inositol 1,2-cyclic phosphate + a 1,2-diacyl-sn-glycerol</text>
        <dbReference type="Rhea" id="RHEA:17093"/>
        <dbReference type="ChEBI" id="CHEBI:17815"/>
        <dbReference type="ChEBI" id="CHEBI:57880"/>
        <dbReference type="ChEBI" id="CHEBI:58484"/>
        <dbReference type="EC" id="4.6.1.13"/>
    </reaction>
</comment>
<dbReference type="PANTHER" id="PTHR13593:SF113">
    <property type="entry name" value="SI:DKEY-266F7.9"/>
    <property type="match status" value="1"/>
</dbReference>
<dbReference type="InterPro" id="IPR017946">
    <property type="entry name" value="PLC-like_Pdiesterase_TIM-brl"/>
</dbReference>
<evidence type="ECO:0000256" key="4">
    <source>
        <dbReference type="ARBA" id="ARBA00022963"/>
    </source>
</evidence>
<dbReference type="Gene3D" id="3.20.20.190">
    <property type="entry name" value="Phosphatidylinositol (PI) phosphodiesterase"/>
    <property type="match status" value="1"/>
</dbReference>
<evidence type="ECO:0000256" key="6">
    <source>
        <dbReference type="ARBA" id="ARBA00030782"/>
    </source>
</evidence>
<dbReference type="SMART" id="SM00148">
    <property type="entry name" value="PLCXc"/>
    <property type="match status" value="1"/>
</dbReference>
<protein>
    <recommendedName>
        <fullName evidence="3">1-phosphatidylinositol phosphodiesterase</fullName>
        <ecNumber evidence="2">4.6.1.13</ecNumber>
    </recommendedName>
    <alternativeName>
        <fullName evidence="5">Phosphatidylinositol diacylglycerol-lyase</fullName>
    </alternativeName>
    <alternativeName>
        <fullName evidence="6">Phosphatidylinositol-specific phospholipase C</fullName>
    </alternativeName>
</protein>
<feature type="domain" description="Phosphatidylinositol-specific phospholipase C X" evidence="7">
    <location>
        <begin position="23"/>
        <end position="163"/>
    </location>
</feature>
<dbReference type="RefSeq" id="WP_098660279.1">
    <property type="nucleotide sequence ID" value="NZ_NVDQ01000085.1"/>
</dbReference>
<accession>A0A9X7G4C9</accession>
<gene>
    <name evidence="8" type="ORF">COK98_32095</name>
</gene>
<evidence type="ECO:0000256" key="2">
    <source>
        <dbReference type="ARBA" id="ARBA00012581"/>
    </source>
</evidence>
<dbReference type="Pfam" id="PF00388">
    <property type="entry name" value="PI-PLC-X"/>
    <property type="match status" value="1"/>
</dbReference>
<dbReference type="PANTHER" id="PTHR13593">
    <property type="match status" value="1"/>
</dbReference>
<dbReference type="EC" id="4.6.1.13" evidence="2"/>
<dbReference type="CDD" id="cd08586">
    <property type="entry name" value="PI-PLCc_BcPLC_like"/>
    <property type="match status" value="1"/>
</dbReference>
<name>A0A9X7G4C9_BACCE</name>
<dbReference type="GO" id="GO:0004436">
    <property type="term" value="F:phosphatidylinositol diacylglycerol-lyase activity"/>
    <property type="evidence" value="ECO:0007669"/>
    <property type="project" value="UniProtKB-EC"/>
</dbReference>
<evidence type="ECO:0000256" key="1">
    <source>
        <dbReference type="ARBA" id="ARBA00001316"/>
    </source>
</evidence>
<comment type="caution">
    <text evidence="8">The sequence shown here is derived from an EMBL/GenBank/DDBJ whole genome shotgun (WGS) entry which is preliminary data.</text>
</comment>
<keyword evidence="4" id="KW-0443">Lipid metabolism</keyword>
<dbReference type="EMBL" id="NVDQ01000085">
    <property type="protein sequence ID" value="PFU99720.1"/>
    <property type="molecule type" value="Genomic_DNA"/>
</dbReference>
<dbReference type="GO" id="GO:0016042">
    <property type="term" value="P:lipid catabolic process"/>
    <property type="evidence" value="ECO:0007669"/>
    <property type="project" value="UniProtKB-KW"/>
</dbReference>
<organism evidence="8 9">
    <name type="scientific">Bacillus cereus</name>
    <dbReference type="NCBI Taxonomy" id="1396"/>
    <lineage>
        <taxon>Bacteria</taxon>
        <taxon>Bacillati</taxon>
        <taxon>Bacillota</taxon>
        <taxon>Bacilli</taxon>
        <taxon>Bacillales</taxon>
        <taxon>Bacillaceae</taxon>
        <taxon>Bacillus</taxon>
        <taxon>Bacillus cereus group</taxon>
    </lineage>
</organism>
<evidence type="ECO:0000256" key="3">
    <source>
        <dbReference type="ARBA" id="ARBA00019758"/>
    </source>
</evidence>
<dbReference type="PROSITE" id="PS50007">
    <property type="entry name" value="PIPLC_X_DOMAIN"/>
    <property type="match status" value="1"/>
</dbReference>
<evidence type="ECO:0000313" key="8">
    <source>
        <dbReference type="EMBL" id="PFU99720.1"/>
    </source>
</evidence>